<dbReference type="CDD" id="cd00405">
    <property type="entry name" value="PRAI"/>
    <property type="match status" value="1"/>
</dbReference>
<keyword evidence="12" id="KW-1185">Reference proteome</keyword>
<comment type="catalytic activity">
    <reaction evidence="1 9">
        <text>N-(5-phospho-beta-D-ribosyl)anthranilate = 1-(2-carboxyphenylamino)-1-deoxy-D-ribulose 5-phosphate</text>
        <dbReference type="Rhea" id="RHEA:21540"/>
        <dbReference type="ChEBI" id="CHEBI:18277"/>
        <dbReference type="ChEBI" id="CHEBI:58613"/>
        <dbReference type="EC" id="5.3.1.24"/>
    </reaction>
</comment>
<evidence type="ECO:0000256" key="6">
    <source>
        <dbReference type="ARBA" id="ARBA00022822"/>
    </source>
</evidence>
<accession>A0A5C6S3Z6</accession>
<keyword evidence="5 9" id="KW-0028">Amino-acid biosynthesis</keyword>
<evidence type="ECO:0000256" key="9">
    <source>
        <dbReference type="HAMAP-Rule" id="MF_00135"/>
    </source>
</evidence>
<gene>
    <name evidence="9" type="primary">trpF</name>
    <name evidence="11" type="ORF">FRY97_01740</name>
</gene>
<reference evidence="11 12" key="1">
    <citation type="submission" date="2019-08" db="EMBL/GenBank/DDBJ databases">
        <title>Genome of Phaeodactylibacter luteus.</title>
        <authorList>
            <person name="Bowman J.P."/>
        </authorList>
    </citation>
    <scope>NUCLEOTIDE SEQUENCE [LARGE SCALE GENOMIC DNA]</scope>
    <source>
        <strain evidence="11 12">KCTC 42180</strain>
    </source>
</reference>
<dbReference type="InterPro" id="IPR001240">
    <property type="entry name" value="PRAI_dom"/>
</dbReference>
<dbReference type="UniPathway" id="UPA00035">
    <property type="reaction ID" value="UER00042"/>
</dbReference>
<dbReference type="InterPro" id="IPR013785">
    <property type="entry name" value="Aldolase_TIM"/>
</dbReference>
<dbReference type="Proteomes" id="UP000321580">
    <property type="component" value="Unassembled WGS sequence"/>
</dbReference>
<feature type="domain" description="N-(5'phosphoribosyl) anthranilate isomerase (PRAI)" evidence="10">
    <location>
        <begin position="4"/>
        <end position="205"/>
    </location>
</feature>
<dbReference type="InterPro" id="IPR044643">
    <property type="entry name" value="TrpF_fam"/>
</dbReference>
<dbReference type="SUPFAM" id="SSF51366">
    <property type="entry name" value="Ribulose-phoshate binding barrel"/>
    <property type="match status" value="1"/>
</dbReference>
<dbReference type="EC" id="5.3.1.24" evidence="3 9"/>
<dbReference type="PANTHER" id="PTHR42894:SF1">
    <property type="entry name" value="N-(5'-PHOSPHORIBOSYL)ANTHRANILATE ISOMERASE"/>
    <property type="match status" value="1"/>
</dbReference>
<evidence type="ECO:0000256" key="1">
    <source>
        <dbReference type="ARBA" id="ARBA00001164"/>
    </source>
</evidence>
<dbReference type="RefSeq" id="WP_147165690.1">
    <property type="nucleotide sequence ID" value="NZ_VOOR01000002.1"/>
</dbReference>
<evidence type="ECO:0000256" key="8">
    <source>
        <dbReference type="ARBA" id="ARBA00023235"/>
    </source>
</evidence>
<dbReference type="PANTHER" id="PTHR42894">
    <property type="entry name" value="N-(5'-PHOSPHORIBOSYL)ANTHRANILATE ISOMERASE"/>
    <property type="match status" value="1"/>
</dbReference>
<dbReference type="AlphaFoldDB" id="A0A5C6S3Z6"/>
<proteinExistence type="inferred from homology"/>
<comment type="similarity">
    <text evidence="9">Belongs to the TrpF family.</text>
</comment>
<dbReference type="Pfam" id="PF00697">
    <property type="entry name" value="PRAI"/>
    <property type="match status" value="1"/>
</dbReference>
<keyword evidence="8 9" id="KW-0413">Isomerase</keyword>
<protein>
    <recommendedName>
        <fullName evidence="4 9">N-(5'-phosphoribosyl)anthranilate isomerase</fullName>
        <shortName evidence="9">PRAI</shortName>
        <ecNumber evidence="3 9">5.3.1.24</ecNumber>
    </recommendedName>
</protein>
<keyword evidence="7 9" id="KW-0057">Aromatic amino acid biosynthesis</keyword>
<evidence type="ECO:0000313" key="11">
    <source>
        <dbReference type="EMBL" id="TXB69558.1"/>
    </source>
</evidence>
<sequence>MIIKVCGMKEEHNITGLGSLAADWMGLIFYPKSPRAVTGLQGLPPSRQKRVGVVVNAEMKDALYLAAAYQLDFLQLHGDEKPEYCRRLKLSLQEAGLGKVSLIKAFGVAQGFSFAAVAPYAPYCAYFLFDTQGPGYGGHGVPFNWELLKGYQLPVPFLLSGGIGPDDVPALKAFGHPQWAGIDLNSRFELSPGLKDLRRLKLFINAFRDVPRFGSKN</sequence>
<comment type="caution">
    <text evidence="11">The sequence shown here is derived from an EMBL/GenBank/DDBJ whole genome shotgun (WGS) entry which is preliminary data.</text>
</comment>
<dbReference type="GO" id="GO:0004640">
    <property type="term" value="F:phosphoribosylanthranilate isomerase activity"/>
    <property type="evidence" value="ECO:0007669"/>
    <property type="project" value="UniProtKB-UniRule"/>
</dbReference>
<dbReference type="EMBL" id="VOOR01000002">
    <property type="protein sequence ID" value="TXB69558.1"/>
    <property type="molecule type" value="Genomic_DNA"/>
</dbReference>
<keyword evidence="6 9" id="KW-0822">Tryptophan biosynthesis</keyword>
<comment type="pathway">
    <text evidence="2 9">Amino-acid biosynthesis; L-tryptophan biosynthesis; L-tryptophan from chorismate: step 3/5.</text>
</comment>
<evidence type="ECO:0000259" key="10">
    <source>
        <dbReference type="Pfam" id="PF00697"/>
    </source>
</evidence>
<dbReference type="InterPro" id="IPR011060">
    <property type="entry name" value="RibuloseP-bd_barrel"/>
</dbReference>
<dbReference type="Gene3D" id="3.20.20.70">
    <property type="entry name" value="Aldolase class I"/>
    <property type="match status" value="1"/>
</dbReference>
<evidence type="ECO:0000256" key="2">
    <source>
        <dbReference type="ARBA" id="ARBA00004664"/>
    </source>
</evidence>
<dbReference type="OrthoDB" id="9786954at2"/>
<dbReference type="HAMAP" id="MF_00135">
    <property type="entry name" value="PRAI"/>
    <property type="match status" value="1"/>
</dbReference>
<organism evidence="11 12">
    <name type="scientific">Phaeodactylibacter luteus</name>
    <dbReference type="NCBI Taxonomy" id="1564516"/>
    <lineage>
        <taxon>Bacteria</taxon>
        <taxon>Pseudomonadati</taxon>
        <taxon>Bacteroidota</taxon>
        <taxon>Saprospiria</taxon>
        <taxon>Saprospirales</taxon>
        <taxon>Haliscomenobacteraceae</taxon>
        <taxon>Phaeodactylibacter</taxon>
    </lineage>
</organism>
<evidence type="ECO:0000256" key="7">
    <source>
        <dbReference type="ARBA" id="ARBA00023141"/>
    </source>
</evidence>
<dbReference type="GO" id="GO:0000162">
    <property type="term" value="P:L-tryptophan biosynthetic process"/>
    <property type="evidence" value="ECO:0007669"/>
    <property type="project" value="UniProtKB-UniRule"/>
</dbReference>
<name>A0A5C6S3Z6_9BACT</name>
<evidence type="ECO:0000256" key="3">
    <source>
        <dbReference type="ARBA" id="ARBA00012572"/>
    </source>
</evidence>
<evidence type="ECO:0000313" key="12">
    <source>
        <dbReference type="Proteomes" id="UP000321580"/>
    </source>
</evidence>
<evidence type="ECO:0000256" key="5">
    <source>
        <dbReference type="ARBA" id="ARBA00022605"/>
    </source>
</evidence>
<evidence type="ECO:0000256" key="4">
    <source>
        <dbReference type="ARBA" id="ARBA00022272"/>
    </source>
</evidence>